<sequence length="123" mass="13425">MSSPVLRKLGPGEGFLGKQVPPFFPATLLDRGASERHSQQPCSLYPIIRAGLKSFLVGNFAPVGLPYPIQFSTTEQDVGTVFNWFSTQTAHGSFRSLSPKHIGSQQLRVQLARGTTTLPRNCP</sequence>
<gene>
    <name evidence="1" type="ORF">PoB_000471100</name>
</gene>
<proteinExistence type="predicted"/>
<comment type="caution">
    <text evidence="1">The sequence shown here is derived from an EMBL/GenBank/DDBJ whole genome shotgun (WGS) entry which is preliminary data.</text>
</comment>
<evidence type="ECO:0000313" key="1">
    <source>
        <dbReference type="EMBL" id="GFN78205.1"/>
    </source>
</evidence>
<dbReference type="Proteomes" id="UP000735302">
    <property type="component" value="Unassembled WGS sequence"/>
</dbReference>
<keyword evidence="2" id="KW-1185">Reference proteome</keyword>
<name>A0AAV3Y710_9GAST</name>
<organism evidence="1 2">
    <name type="scientific">Plakobranchus ocellatus</name>
    <dbReference type="NCBI Taxonomy" id="259542"/>
    <lineage>
        <taxon>Eukaryota</taxon>
        <taxon>Metazoa</taxon>
        <taxon>Spiralia</taxon>
        <taxon>Lophotrochozoa</taxon>
        <taxon>Mollusca</taxon>
        <taxon>Gastropoda</taxon>
        <taxon>Heterobranchia</taxon>
        <taxon>Euthyneura</taxon>
        <taxon>Panpulmonata</taxon>
        <taxon>Sacoglossa</taxon>
        <taxon>Placobranchoidea</taxon>
        <taxon>Plakobranchidae</taxon>
        <taxon>Plakobranchus</taxon>
    </lineage>
</organism>
<dbReference type="AlphaFoldDB" id="A0AAV3Y710"/>
<accession>A0AAV3Y710</accession>
<dbReference type="EMBL" id="BLXT01000588">
    <property type="protein sequence ID" value="GFN78205.1"/>
    <property type="molecule type" value="Genomic_DNA"/>
</dbReference>
<reference evidence="1 2" key="1">
    <citation type="journal article" date="2021" name="Elife">
        <title>Chloroplast acquisition without the gene transfer in kleptoplastic sea slugs, Plakobranchus ocellatus.</title>
        <authorList>
            <person name="Maeda T."/>
            <person name="Takahashi S."/>
            <person name="Yoshida T."/>
            <person name="Shimamura S."/>
            <person name="Takaki Y."/>
            <person name="Nagai Y."/>
            <person name="Toyoda A."/>
            <person name="Suzuki Y."/>
            <person name="Arimoto A."/>
            <person name="Ishii H."/>
            <person name="Satoh N."/>
            <person name="Nishiyama T."/>
            <person name="Hasebe M."/>
            <person name="Maruyama T."/>
            <person name="Minagawa J."/>
            <person name="Obokata J."/>
            <person name="Shigenobu S."/>
        </authorList>
    </citation>
    <scope>NUCLEOTIDE SEQUENCE [LARGE SCALE GENOMIC DNA]</scope>
</reference>
<evidence type="ECO:0000313" key="2">
    <source>
        <dbReference type="Proteomes" id="UP000735302"/>
    </source>
</evidence>
<protein>
    <submittedName>
        <fullName evidence="1">Uncharacterized protein</fullName>
    </submittedName>
</protein>